<comment type="caution">
    <text evidence="1">The sequence shown here is derived from an EMBL/GenBank/DDBJ whole genome shotgun (WGS) entry which is preliminary data.</text>
</comment>
<name>A0ABP6W667_9ACTN</name>
<organism evidence="1 2">
    <name type="scientific">Nocardioides daeguensis</name>
    <dbReference type="NCBI Taxonomy" id="908359"/>
    <lineage>
        <taxon>Bacteria</taxon>
        <taxon>Bacillati</taxon>
        <taxon>Actinomycetota</taxon>
        <taxon>Actinomycetes</taxon>
        <taxon>Propionibacteriales</taxon>
        <taxon>Nocardioidaceae</taxon>
        <taxon>Nocardioides</taxon>
    </lineage>
</organism>
<proteinExistence type="predicted"/>
<accession>A0ABP6W667</accession>
<dbReference type="EMBL" id="BAABBB010000019">
    <property type="protein sequence ID" value="GAA3546092.1"/>
    <property type="molecule type" value="Genomic_DNA"/>
</dbReference>
<evidence type="ECO:0000313" key="1">
    <source>
        <dbReference type="EMBL" id="GAA3546092.1"/>
    </source>
</evidence>
<evidence type="ECO:0000313" key="2">
    <source>
        <dbReference type="Proteomes" id="UP001500301"/>
    </source>
</evidence>
<dbReference type="RefSeq" id="WP_218234575.1">
    <property type="nucleotide sequence ID" value="NZ_BAABBB010000019.1"/>
</dbReference>
<evidence type="ECO:0008006" key="3">
    <source>
        <dbReference type="Google" id="ProtNLM"/>
    </source>
</evidence>
<sequence length="165" mass="18170">MSHRSKTYVARASEDDHLYRQMATWRADPGFDFRFYAREPDPAGSGSPEAVRQGLRRQMTRARQVVLIGSPEAKRQGGDGRSALAHEVAVLMELGLPVVVANHDGSRSAMTSFIPQPLLDADYFTVSVALGPAIIRFALDTYAESFATAQRSGPHFYEGHVYDGL</sequence>
<dbReference type="Proteomes" id="UP001500301">
    <property type="component" value="Unassembled WGS sequence"/>
</dbReference>
<protein>
    <recommendedName>
        <fullName evidence="3">Molecular chaperone Tir</fullName>
    </recommendedName>
</protein>
<gene>
    <name evidence="1" type="ORF">GCM10022263_36460</name>
</gene>
<keyword evidence="2" id="KW-1185">Reference proteome</keyword>
<reference evidence="2" key="1">
    <citation type="journal article" date="2019" name="Int. J. Syst. Evol. Microbiol.">
        <title>The Global Catalogue of Microorganisms (GCM) 10K type strain sequencing project: providing services to taxonomists for standard genome sequencing and annotation.</title>
        <authorList>
            <consortium name="The Broad Institute Genomics Platform"/>
            <consortium name="The Broad Institute Genome Sequencing Center for Infectious Disease"/>
            <person name="Wu L."/>
            <person name="Ma J."/>
        </authorList>
    </citation>
    <scope>NUCLEOTIDE SEQUENCE [LARGE SCALE GENOMIC DNA]</scope>
    <source>
        <strain evidence="2">JCM 17460</strain>
    </source>
</reference>